<dbReference type="Gene3D" id="2.60.40.1190">
    <property type="match status" value="1"/>
</dbReference>
<accession>A0A2A5WV77</accession>
<evidence type="ECO:0000313" key="2">
    <source>
        <dbReference type="Proteomes" id="UP000219327"/>
    </source>
</evidence>
<protein>
    <submittedName>
        <fullName evidence="1">Uncharacterized protein</fullName>
    </submittedName>
</protein>
<gene>
    <name evidence="1" type="ORF">CNE99_04435</name>
</gene>
<proteinExistence type="predicted"/>
<dbReference type="EMBL" id="NTKD01000016">
    <property type="protein sequence ID" value="PDH40016.1"/>
    <property type="molecule type" value="Genomic_DNA"/>
</dbReference>
<dbReference type="AlphaFoldDB" id="A0A2A5WV77"/>
<evidence type="ECO:0000313" key="1">
    <source>
        <dbReference type="EMBL" id="PDH40016.1"/>
    </source>
</evidence>
<dbReference type="SUPFAM" id="SSF49344">
    <property type="entry name" value="CBD9-like"/>
    <property type="match status" value="1"/>
</dbReference>
<comment type="caution">
    <text evidence="1">The sequence shown here is derived from an EMBL/GenBank/DDBJ whole genome shotgun (WGS) entry which is preliminary data.</text>
</comment>
<dbReference type="Proteomes" id="UP000219327">
    <property type="component" value="Unassembled WGS sequence"/>
</dbReference>
<sequence length="137" mass="15503">MGFGIDTEGDGTRVFEFFNNPLGVQGDAIATLELGEKFSFDAIWESKGTITDDGFIVEVAVPLSQIRFTQKDGPQNWKIFLTQTYPRDRRYQAFGHPIDRDKACWTCQFQPVTGFVGAKPGERFQFIPSLTANRRET</sequence>
<reference evidence="1 2" key="1">
    <citation type="submission" date="2017-08" db="EMBL/GenBank/DDBJ databases">
        <title>Fine stratification of microbial communities through a metagenomic profile of the photic zone.</title>
        <authorList>
            <person name="Haro-Moreno J.M."/>
            <person name="Lopez-Perez M."/>
            <person name="De La Torre J."/>
            <person name="Picazo A."/>
            <person name="Camacho A."/>
            <person name="Rodriguez-Valera F."/>
        </authorList>
    </citation>
    <scope>NUCLEOTIDE SEQUENCE [LARGE SCALE GENOMIC DNA]</scope>
    <source>
        <strain evidence="1">MED-G24</strain>
    </source>
</reference>
<organism evidence="1 2">
    <name type="scientific">OM182 bacterium MED-G24</name>
    <dbReference type="NCBI Taxonomy" id="1986255"/>
    <lineage>
        <taxon>Bacteria</taxon>
        <taxon>Pseudomonadati</taxon>
        <taxon>Pseudomonadota</taxon>
        <taxon>Gammaproteobacteria</taxon>
        <taxon>OMG group</taxon>
        <taxon>OM182 clade</taxon>
    </lineage>
</organism>
<name>A0A2A5WV77_9GAMM</name>